<feature type="compositionally biased region" description="Low complexity" evidence="5">
    <location>
        <begin position="277"/>
        <end position="296"/>
    </location>
</feature>
<dbReference type="PANTHER" id="PTHR43280:SF28">
    <property type="entry name" value="HTH-TYPE TRANSCRIPTIONAL ACTIVATOR RHAS"/>
    <property type="match status" value="1"/>
</dbReference>
<dbReference type="SUPFAM" id="SSF52172">
    <property type="entry name" value="CheY-like"/>
    <property type="match status" value="1"/>
</dbReference>
<dbReference type="Proteomes" id="UP001527202">
    <property type="component" value="Unassembled WGS sequence"/>
</dbReference>
<feature type="modified residue" description="4-aspartylphosphate" evidence="4">
    <location>
        <position position="55"/>
    </location>
</feature>
<dbReference type="GO" id="GO:0000160">
    <property type="term" value="P:phosphorelay signal transduction system"/>
    <property type="evidence" value="ECO:0007669"/>
    <property type="project" value="InterPro"/>
</dbReference>
<dbReference type="EMBL" id="JAMDMJ010000008">
    <property type="protein sequence ID" value="MCY9595364.1"/>
    <property type="molecule type" value="Genomic_DNA"/>
</dbReference>
<gene>
    <name evidence="8" type="ORF">M5X16_06255</name>
    <name evidence="9" type="ORF">PC41400_05485</name>
</gene>
<feature type="domain" description="Response regulatory" evidence="7">
    <location>
        <begin position="3"/>
        <end position="120"/>
    </location>
</feature>
<keyword evidence="2 9" id="KW-0238">DNA-binding</keyword>
<dbReference type="InterPro" id="IPR011006">
    <property type="entry name" value="CheY-like_superfamily"/>
</dbReference>
<dbReference type="Pfam" id="PF12833">
    <property type="entry name" value="HTH_18"/>
    <property type="match status" value="1"/>
</dbReference>
<feature type="region of interest" description="Disordered" evidence="5">
    <location>
        <begin position="250"/>
        <end position="350"/>
    </location>
</feature>
<proteinExistence type="predicted"/>
<feature type="compositionally biased region" description="Gly residues" evidence="5">
    <location>
        <begin position="197"/>
        <end position="208"/>
    </location>
</feature>
<dbReference type="OrthoDB" id="9794370at2"/>
<dbReference type="GO" id="GO:0003700">
    <property type="term" value="F:DNA-binding transcription factor activity"/>
    <property type="evidence" value="ECO:0007669"/>
    <property type="project" value="InterPro"/>
</dbReference>
<dbReference type="Gene3D" id="1.10.10.60">
    <property type="entry name" value="Homeodomain-like"/>
    <property type="match status" value="2"/>
</dbReference>
<evidence type="ECO:0000256" key="5">
    <source>
        <dbReference type="SAM" id="MobiDB-lite"/>
    </source>
</evidence>
<dbReference type="Proteomes" id="UP000288943">
    <property type="component" value="Chromosome"/>
</dbReference>
<dbReference type="Gene3D" id="3.40.50.2300">
    <property type="match status" value="1"/>
</dbReference>
<dbReference type="Pfam" id="PF00072">
    <property type="entry name" value="Response_reg"/>
    <property type="match status" value="1"/>
</dbReference>
<evidence type="ECO:0000313" key="9">
    <source>
        <dbReference type="EMBL" id="QAV17141.1"/>
    </source>
</evidence>
<name>A0A410WS37_9BACL</name>
<dbReference type="EMBL" id="CP026520">
    <property type="protein sequence ID" value="QAV17141.1"/>
    <property type="molecule type" value="Genomic_DNA"/>
</dbReference>
<protein>
    <submittedName>
        <fullName evidence="8 9">Response regulator</fullName>
    </submittedName>
</protein>
<keyword evidence="4" id="KW-0597">Phosphoprotein</keyword>
<dbReference type="InterPro" id="IPR020449">
    <property type="entry name" value="Tscrpt_reg_AraC-type_HTH"/>
</dbReference>
<reference evidence="9 10" key="1">
    <citation type="submission" date="2018-01" db="EMBL/GenBank/DDBJ databases">
        <title>The whole genome sequencing and assembly of Paenibacillus chitinolyticus KCCM 41400 strain.</title>
        <authorList>
            <person name="Kim J.-Y."/>
            <person name="Park M.-K."/>
            <person name="Lee Y.-J."/>
            <person name="Yi H."/>
            <person name="Bahn Y.-S."/>
            <person name="Kim J.F."/>
            <person name="Lee D.-W."/>
        </authorList>
    </citation>
    <scope>NUCLEOTIDE SEQUENCE [LARGE SCALE GENOMIC DNA]</scope>
    <source>
        <strain evidence="9 10">KCCM 41400</strain>
    </source>
</reference>
<dbReference type="PROSITE" id="PS00041">
    <property type="entry name" value="HTH_ARAC_FAMILY_1"/>
    <property type="match status" value="1"/>
</dbReference>
<dbReference type="InterPro" id="IPR018060">
    <property type="entry name" value="HTH_AraC"/>
</dbReference>
<dbReference type="PRINTS" id="PR00032">
    <property type="entry name" value="HTHARAC"/>
</dbReference>
<evidence type="ECO:0000256" key="1">
    <source>
        <dbReference type="ARBA" id="ARBA00023015"/>
    </source>
</evidence>
<dbReference type="RefSeq" id="WP_053228708.1">
    <property type="nucleotide sequence ID" value="NZ_CP026520.1"/>
</dbReference>
<dbReference type="InterPro" id="IPR001789">
    <property type="entry name" value="Sig_transdc_resp-reg_receiver"/>
</dbReference>
<dbReference type="PANTHER" id="PTHR43280">
    <property type="entry name" value="ARAC-FAMILY TRANSCRIPTIONAL REGULATOR"/>
    <property type="match status" value="1"/>
</dbReference>
<evidence type="ECO:0000256" key="3">
    <source>
        <dbReference type="ARBA" id="ARBA00023163"/>
    </source>
</evidence>
<dbReference type="KEGG" id="pchi:PC41400_05485"/>
<evidence type="ECO:0000313" key="11">
    <source>
        <dbReference type="Proteomes" id="UP001527202"/>
    </source>
</evidence>
<dbReference type="Pfam" id="PF17853">
    <property type="entry name" value="GGDEF_2"/>
    <property type="match status" value="1"/>
</dbReference>
<dbReference type="GeneID" id="95374267"/>
<dbReference type="InterPro" id="IPR009057">
    <property type="entry name" value="Homeodomain-like_sf"/>
</dbReference>
<keyword evidence="11" id="KW-1185">Reference proteome</keyword>
<evidence type="ECO:0000256" key="2">
    <source>
        <dbReference type="ARBA" id="ARBA00023125"/>
    </source>
</evidence>
<feature type="region of interest" description="Disordered" evidence="5">
    <location>
        <begin position="192"/>
        <end position="211"/>
    </location>
</feature>
<dbReference type="SMART" id="SM00448">
    <property type="entry name" value="REC"/>
    <property type="match status" value="1"/>
</dbReference>
<keyword evidence="3" id="KW-0804">Transcription</keyword>
<evidence type="ECO:0000313" key="8">
    <source>
        <dbReference type="EMBL" id="MCY9595364.1"/>
    </source>
</evidence>
<dbReference type="SMART" id="SM00342">
    <property type="entry name" value="HTH_ARAC"/>
    <property type="match status" value="1"/>
</dbReference>
<dbReference type="PROSITE" id="PS01124">
    <property type="entry name" value="HTH_ARAC_FAMILY_2"/>
    <property type="match status" value="1"/>
</dbReference>
<evidence type="ECO:0000256" key="4">
    <source>
        <dbReference type="PROSITE-ProRule" id="PRU00169"/>
    </source>
</evidence>
<dbReference type="AlphaFoldDB" id="A0A410WS37"/>
<dbReference type="InterPro" id="IPR041522">
    <property type="entry name" value="CdaR_GGDEF"/>
</dbReference>
<dbReference type="PROSITE" id="PS50110">
    <property type="entry name" value="RESPONSE_REGULATORY"/>
    <property type="match status" value="1"/>
</dbReference>
<organism evidence="9 10">
    <name type="scientific">Paenibacillus chitinolyticus</name>
    <dbReference type="NCBI Taxonomy" id="79263"/>
    <lineage>
        <taxon>Bacteria</taxon>
        <taxon>Bacillati</taxon>
        <taxon>Bacillota</taxon>
        <taxon>Bacilli</taxon>
        <taxon>Bacillales</taxon>
        <taxon>Paenibacillaceae</taxon>
        <taxon>Paenibacillus</taxon>
    </lineage>
</organism>
<evidence type="ECO:0000259" key="6">
    <source>
        <dbReference type="PROSITE" id="PS01124"/>
    </source>
</evidence>
<keyword evidence="1" id="KW-0805">Transcription regulation</keyword>
<sequence length="549" mass="60109">MYRLLIADDEALEREGLEWMISRSMPGVFEVIHAENGRTAIQRAEQHRPDIVLMDIKMPGIEGLEALRRIKEIHPRMKLVLVTAYDYFSYAKQALEIGVRDYMLKPAKREQMIGLLTSLVQELEEEHVRREEELKTTEKLARLEPLAESELAMHLMRERTSETGESDLLELLDLPADPSGYALVLSFEEEEPHRVSGGPGLWGSGGENGDTASRKHMYDAVKSWCRTRYTCVVSPLMGRHLAVFVIRPGETEESEGSGRSSHSVPRGTSAEEGARVGGETAAAAATARAAESAGEADSGRDGGNGAGSSRYETAAANAVLDDSGPDGAAVKARHGRPIPPAPSAEAAEPAAAAGKLHGYVSGRLGRRVTVGAGRAHRGLTGLRRSYAEACAAAINADESAFVRVYDGEPAGDGPPVFAGNAAAGHGVPGELELAAQRLLSEREERTTSVLKEAKDWIDGHFVEEITLEQAAERVHLSPHYFSKMFKRHMGATFIDYVTRLRIERAKELMRNEELSLKEVCFEVGYKDPNYFSRVFRKVTGVSPTEYRGR</sequence>
<dbReference type="InterPro" id="IPR018062">
    <property type="entry name" value="HTH_AraC-typ_CS"/>
</dbReference>
<dbReference type="GO" id="GO:0043565">
    <property type="term" value="F:sequence-specific DNA binding"/>
    <property type="evidence" value="ECO:0007669"/>
    <property type="project" value="InterPro"/>
</dbReference>
<reference evidence="8 11" key="2">
    <citation type="submission" date="2022-05" db="EMBL/GenBank/DDBJ databases">
        <title>Genome Sequencing of Bee-Associated Microbes.</title>
        <authorList>
            <person name="Dunlap C."/>
        </authorList>
    </citation>
    <scope>NUCLEOTIDE SEQUENCE [LARGE SCALE GENOMIC DNA]</scope>
    <source>
        <strain evidence="8 11">NRRL B-23120</strain>
    </source>
</reference>
<feature type="domain" description="HTH araC/xylS-type" evidence="6">
    <location>
        <begin position="451"/>
        <end position="549"/>
    </location>
</feature>
<dbReference type="SUPFAM" id="SSF46689">
    <property type="entry name" value="Homeodomain-like"/>
    <property type="match status" value="2"/>
</dbReference>
<accession>A0A410WS37</accession>
<dbReference type="CDD" id="cd17536">
    <property type="entry name" value="REC_YesN-like"/>
    <property type="match status" value="1"/>
</dbReference>
<evidence type="ECO:0000313" key="10">
    <source>
        <dbReference type="Proteomes" id="UP000288943"/>
    </source>
</evidence>
<evidence type="ECO:0000259" key="7">
    <source>
        <dbReference type="PROSITE" id="PS50110"/>
    </source>
</evidence>